<feature type="coiled-coil region" evidence="2">
    <location>
        <begin position="65"/>
        <end position="104"/>
    </location>
</feature>
<dbReference type="InterPro" id="IPR013087">
    <property type="entry name" value="Znf_C2H2_type"/>
</dbReference>
<keyword evidence="1" id="KW-0863">Zinc-finger</keyword>
<dbReference type="Gene3D" id="3.30.160.60">
    <property type="entry name" value="Classic Zinc Finger"/>
    <property type="match status" value="1"/>
</dbReference>
<keyword evidence="2" id="KW-0175">Coiled coil</keyword>
<evidence type="ECO:0000313" key="6">
    <source>
        <dbReference type="Proteomes" id="UP001281003"/>
    </source>
</evidence>
<dbReference type="GO" id="GO:0008270">
    <property type="term" value="F:zinc ion binding"/>
    <property type="evidence" value="ECO:0007669"/>
    <property type="project" value="UniProtKB-KW"/>
</dbReference>
<feature type="compositionally biased region" description="Low complexity" evidence="3">
    <location>
        <begin position="381"/>
        <end position="390"/>
    </location>
</feature>
<proteinExistence type="predicted"/>
<dbReference type="SMART" id="SM00355">
    <property type="entry name" value="ZnF_C2H2"/>
    <property type="match status" value="2"/>
</dbReference>
<evidence type="ECO:0000256" key="2">
    <source>
        <dbReference type="SAM" id="Coils"/>
    </source>
</evidence>
<keyword evidence="6" id="KW-1185">Reference proteome</keyword>
<evidence type="ECO:0000259" key="4">
    <source>
        <dbReference type="PROSITE" id="PS50157"/>
    </source>
</evidence>
<feature type="region of interest" description="Disordered" evidence="3">
    <location>
        <begin position="349"/>
        <end position="441"/>
    </location>
</feature>
<protein>
    <recommendedName>
        <fullName evidence="4">C2H2-type domain-containing protein</fullName>
    </recommendedName>
</protein>
<feature type="domain" description="C2H2-type" evidence="4">
    <location>
        <begin position="107"/>
        <end position="133"/>
    </location>
</feature>
<sequence>MAHLSLSLDKGQSSGQCFKQLLATLHDSALAIQNYSTPEQYSSIQTLRETVGQAGNAIAPLLATIQQQSEELERLRVAYKGAEAADLKKKLAQVNEELTMWRRAGTLRCRSSPCQEVFMTIQALKNHEKGVHTIGTERFSCTYCGKTYVKKPSFDEHLRRCATTATNQEQLNVMPAVLSSLDQDICTTSAAIGTQMNLPNDTSCYHPTVGASLSPDIGNMGSSSQLRYQFQPNDHIAAFSPSQLGPEIDNPGTLVSGLHISSAESYSPGESSAPTPHYILSPIDQQSTCTPTIPLFTEPAWHTDQSSLNHHQYQPQNAPVTTDHQALIGGGAPPPPPRALHFLRPGQLTMSRRQSAPACSLPLMPGENPPFRLDGPPPLLPSHLLVSSVTSPPPPATGSPRYADQHQPPLGLTPEEHQHQHQHQHSQPQMTFHRAGDKRKRPMQIAQSNIIQHNTCFTSGPEIRRGSYGAMAGGWSGAVSYTDSGFGM</sequence>
<name>A0AAE0PA56_SORBR</name>
<comment type="caution">
    <text evidence="5">The sequence shown here is derived from an EMBL/GenBank/DDBJ whole genome shotgun (WGS) entry which is preliminary data.</text>
</comment>
<evidence type="ECO:0000256" key="1">
    <source>
        <dbReference type="PROSITE-ProRule" id="PRU00042"/>
    </source>
</evidence>
<dbReference type="Proteomes" id="UP001281003">
    <property type="component" value="Unassembled WGS sequence"/>
</dbReference>
<dbReference type="PROSITE" id="PS00028">
    <property type="entry name" value="ZINC_FINGER_C2H2_1"/>
    <property type="match status" value="1"/>
</dbReference>
<evidence type="ECO:0000313" key="5">
    <source>
        <dbReference type="EMBL" id="KAK3396226.1"/>
    </source>
</evidence>
<reference evidence="5" key="2">
    <citation type="submission" date="2023-07" db="EMBL/GenBank/DDBJ databases">
        <authorList>
            <consortium name="Lawrence Berkeley National Laboratory"/>
            <person name="Haridas S."/>
            <person name="Hensen N."/>
            <person name="Bonometti L."/>
            <person name="Westerberg I."/>
            <person name="Brannstrom I.O."/>
            <person name="Guillou S."/>
            <person name="Cros-Aarteil S."/>
            <person name="Calhoun S."/>
            <person name="Kuo A."/>
            <person name="Mondo S."/>
            <person name="Pangilinan J."/>
            <person name="Riley R."/>
            <person name="LaButti K."/>
            <person name="Andreopoulos B."/>
            <person name="Lipzen A."/>
            <person name="Chen C."/>
            <person name="Yanf M."/>
            <person name="Daum C."/>
            <person name="Ng V."/>
            <person name="Clum A."/>
            <person name="Steindorff A."/>
            <person name="Ohm R."/>
            <person name="Martin F."/>
            <person name="Silar P."/>
            <person name="Natvig D."/>
            <person name="Lalanne C."/>
            <person name="Gautier V."/>
            <person name="Ament-velasquez S.L."/>
            <person name="Kruys A."/>
            <person name="Hutchinson M.I."/>
            <person name="Powell A.J."/>
            <person name="Barry K."/>
            <person name="Miller A.N."/>
            <person name="Grigoriev I.V."/>
            <person name="Debuchy R."/>
            <person name="Gladieux P."/>
            <person name="Thoren M.H."/>
            <person name="Johannesson H."/>
        </authorList>
    </citation>
    <scope>NUCLEOTIDE SEQUENCE</scope>
    <source>
        <strain evidence="5">FGSC 1904</strain>
    </source>
</reference>
<evidence type="ECO:0000256" key="3">
    <source>
        <dbReference type="SAM" id="MobiDB-lite"/>
    </source>
</evidence>
<gene>
    <name evidence="5" type="ORF">B0T20DRAFT_417132</name>
</gene>
<accession>A0AAE0PA56</accession>
<keyword evidence="1" id="KW-0862">Zinc</keyword>
<dbReference type="EMBL" id="JAUTDP010000009">
    <property type="protein sequence ID" value="KAK3396226.1"/>
    <property type="molecule type" value="Genomic_DNA"/>
</dbReference>
<dbReference type="AlphaFoldDB" id="A0AAE0PA56"/>
<reference evidence="5" key="1">
    <citation type="journal article" date="2023" name="Mol. Phylogenet. Evol.">
        <title>Genome-scale phylogeny and comparative genomics of the fungal order Sordariales.</title>
        <authorList>
            <person name="Hensen N."/>
            <person name="Bonometti L."/>
            <person name="Westerberg I."/>
            <person name="Brannstrom I.O."/>
            <person name="Guillou S."/>
            <person name="Cros-Aarteil S."/>
            <person name="Calhoun S."/>
            <person name="Haridas S."/>
            <person name="Kuo A."/>
            <person name="Mondo S."/>
            <person name="Pangilinan J."/>
            <person name="Riley R."/>
            <person name="LaButti K."/>
            <person name="Andreopoulos B."/>
            <person name="Lipzen A."/>
            <person name="Chen C."/>
            <person name="Yan M."/>
            <person name="Daum C."/>
            <person name="Ng V."/>
            <person name="Clum A."/>
            <person name="Steindorff A."/>
            <person name="Ohm R.A."/>
            <person name="Martin F."/>
            <person name="Silar P."/>
            <person name="Natvig D.O."/>
            <person name="Lalanne C."/>
            <person name="Gautier V."/>
            <person name="Ament-Velasquez S.L."/>
            <person name="Kruys A."/>
            <person name="Hutchinson M.I."/>
            <person name="Powell A.J."/>
            <person name="Barry K."/>
            <person name="Miller A.N."/>
            <person name="Grigoriev I.V."/>
            <person name="Debuchy R."/>
            <person name="Gladieux P."/>
            <person name="Hiltunen Thoren M."/>
            <person name="Johannesson H."/>
        </authorList>
    </citation>
    <scope>NUCLEOTIDE SEQUENCE</scope>
    <source>
        <strain evidence="5">FGSC 1904</strain>
    </source>
</reference>
<feature type="domain" description="C2H2-type" evidence="4">
    <location>
        <begin position="139"/>
        <end position="170"/>
    </location>
</feature>
<dbReference type="PROSITE" id="PS50157">
    <property type="entry name" value="ZINC_FINGER_C2H2_2"/>
    <property type="match status" value="2"/>
</dbReference>
<organism evidence="5 6">
    <name type="scientific">Sordaria brevicollis</name>
    <dbReference type="NCBI Taxonomy" id="83679"/>
    <lineage>
        <taxon>Eukaryota</taxon>
        <taxon>Fungi</taxon>
        <taxon>Dikarya</taxon>
        <taxon>Ascomycota</taxon>
        <taxon>Pezizomycotina</taxon>
        <taxon>Sordariomycetes</taxon>
        <taxon>Sordariomycetidae</taxon>
        <taxon>Sordariales</taxon>
        <taxon>Sordariaceae</taxon>
        <taxon>Sordaria</taxon>
    </lineage>
</organism>
<keyword evidence="1" id="KW-0479">Metal-binding</keyword>